<protein>
    <submittedName>
        <fullName evidence="1">Uncharacterized protein</fullName>
    </submittedName>
</protein>
<dbReference type="EMBL" id="KZ824267">
    <property type="protein sequence ID" value="RAL17403.1"/>
    <property type="molecule type" value="Genomic_DNA"/>
</dbReference>
<evidence type="ECO:0000313" key="1">
    <source>
        <dbReference type="EMBL" id="RAL17403.1"/>
    </source>
</evidence>
<gene>
    <name evidence="1" type="ORF">BO97DRAFT_409840</name>
</gene>
<dbReference type="OrthoDB" id="4474219at2759"/>
<evidence type="ECO:0000313" key="2">
    <source>
        <dbReference type="Proteomes" id="UP000248961"/>
    </source>
</evidence>
<dbReference type="Proteomes" id="UP000248961">
    <property type="component" value="Unassembled WGS sequence"/>
</dbReference>
<dbReference type="RefSeq" id="XP_025556557.1">
    <property type="nucleotide sequence ID" value="XM_025696112.1"/>
</dbReference>
<organism evidence="1 2">
    <name type="scientific">Aspergillus homomorphus (strain CBS 101889)</name>
    <dbReference type="NCBI Taxonomy" id="1450537"/>
    <lineage>
        <taxon>Eukaryota</taxon>
        <taxon>Fungi</taxon>
        <taxon>Dikarya</taxon>
        <taxon>Ascomycota</taxon>
        <taxon>Pezizomycotina</taxon>
        <taxon>Eurotiomycetes</taxon>
        <taxon>Eurotiomycetidae</taxon>
        <taxon>Eurotiales</taxon>
        <taxon>Aspergillaceae</taxon>
        <taxon>Aspergillus</taxon>
        <taxon>Aspergillus subgen. Circumdati</taxon>
    </lineage>
</organism>
<accession>A0A395IE18</accession>
<dbReference type="AlphaFoldDB" id="A0A395IE18"/>
<reference evidence="1 2" key="1">
    <citation type="submission" date="2018-02" db="EMBL/GenBank/DDBJ databases">
        <title>The genomes of Aspergillus section Nigri reveals drivers in fungal speciation.</title>
        <authorList>
            <consortium name="DOE Joint Genome Institute"/>
            <person name="Vesth T.C."/>
            <person name="Nybo J."/>
            <person name="Theobald S."/>
            <person name="Brandl J."/>
            <person name="Frisvad J.C."/>
            <person name="Nielsen K.F."/>
            <person name="Lyhne E.K."/>
            <person name="Kogle M.E."/>
            <person name="Kuo A."/>
            <person name="Riley R."/>
            <person name="Clum A."/>
            <person name="Nolan M."/>
            <person name="Lipzen A."/>
            <person name="Salamov A."/>
            <person name="Henrissat B."/>
            <person name="Wiebenga A."/>
            <person name="De vries R.P."/>
            <person name="Grigoriev I.V."/>
            <person name="Mortensen U.H."/>
            <person name="Andersen M.R."/>
            <person name="Baker S.E."/>
        </authorList>
    </citation>
    <scope>NUCLEOTIDE SEQUENCE [LARGE SCALE GENOMIC DNA]</scope>
    <source>
        <strain evidence="1 2">CBS 101889</strain>
    </source>
</reference>
<sequence length="301" mass="33354">MADKDAPTPGKITPLGIKEQATAKESIQYSRANVSGRPFYVGSENVDRRKGTIGGILEIEGKWYGLTVLSPFIEDPSEISRRDALWRNLPSDVSLVSNNIYDSEKPGTLWGHIPLIPDSLKVDPRYYSPEKNWALVELTSQSLSTTRQTPPRPGLVLLPAGLTITDDEPLPCLKLVQSNFVKRQSVTLRLPYTRASDISGRYYTFKCANASRTYAGVRNAAHIGGWLVDIHYLTVAAIIQHVTRTITYLSSADDVFGEIKERFPGLKPPLITTSLDCDEMGCGYFNEEESGPSTSVDLPYR</sequence>
<dbReference type="VEuPathDB" id="FungiDB:BO97DRAFT_409840"/>
<name>A0A395IE18_ASPHC</name>
<keyword evidence="2" id="KW-1185">Reference proteome</keyword>
<proteinExistence type="predicted"/>
<dbReference type="GeneID" id="37200401"/>